<gene>
    <name evidence="3" type="ORF">LNINA_LOCUS13926</name>
</gene>
<dbReference type="Proteomes" id="UP001497472">
    <property type="component" value="Unassembled WGS sequence"/>
</dbReference>
<keyword evidence="4" id="KW-1185">Reference proteome</keyword>
<comment type="caution">
    <text evidence="3">The sequence shown here is derived from an EMBL/GenBank/DDBJ whole genome shotgun (WGS) entry which is preliminary data.</text>
</comment>
<feature type="chain" id="PRO_5043359570" evidence="2">
    <location>
        <begin position="18"/>
        <end position="603"/>
    </location>
</feature>
<evidence type="ECO:0000313" key="4">
    <source>
        <dbReference type="Proteomes" id="UP001497472"/>
    </source>
</evidence>
<dbReference type="AlphaFoldDB" id="A0AAV1K327"/>
<accession>A0AAV1K327</accession>
<dbReference type="EMBL" id="CAVLEF010000280">
    <property type="protein sequence ID" value="CAK1555088.1"/>
    <property type="molecule type" value="Genomic_DNA"/>
</dbReference>
<reference evidence="3 4" key="1">
    <citation type="submission" date="2023-11" db="EMBL/GenBank/DDBJ databases">
        <authorList>
            <person name="Okamura Y."/>
        </authorList>
    </citation>
    <scope>NUCLEOTIDE SEQUENCE [LARGE SCALE GENOMIC DNA]</scope>
</reference>
<protein>
    <submittedName>
        <fullName evidence="3">Uncharacterized protein</fullName>
    </submittedName>
</protein>
<feature type="signal peptide" evidence="2">
    <location>
        <begin position="1"/>
        <end position="17"/>
    </location>
</feature>
<feature type="region of interest" description="Disordered" evidence="1">
    <location>
        <begin position="211"/>
        <end position="249"/>
    </location>
</feature>
<sequence>MKLLLITIAACIAVVTGNFEWKSNNFERPEQHYSWPSVNHYTQKSDSEGWRPYHPNSFHFWYHPISTRSYPTVWSENNWLRPYRNYPVRSYQNYPSERHWYINRPYELYEIKPQQEWYEWSFDKPYQFERPTIIREYQSRPYSYRAESYQPEARNWHANRPYHPINFFHPYPINQQHVSYKPHHQHPIKSYHPYPIKSYHAYVQKNANRQPYSHFSDKSTAKSPVEYPTAPKPQAEENQRNWQSNKPYKPVPSNVYHPYRTKTLYPTKAYESNLISHNWYKPTNPINIQQRPVTSYLPLPIKSYQPYPRKSFHPYPIKSYHPYPIKSYHPYHIESYHPYPIKSDDSYPIKSYHPYPIKSYHPYPTKSYHPYPIKSYHPYPIKSYQPYPIKSYHPYPIKSYHPYQIESFRPLPIKSYHPYPIESHHSTQTKASHPYPIESYHSSETESYHPAPVEYHWSFVKSKKPEVKEHVWFIKSNPFQSKPTQSTSDEPSLFNVLNFLSLIKPFISPKEEQPIKPQEVTSKKPSIIKPLFGKPLKPISFFPVKRSQPSVTKYNIENSAHKATAKPPRQVQEHSSPTRSWFPFVNTWKPYKEQTTEPSNKLA</sequence>
<evidence type="ECO:0000313" key="3">
    <source>
        <dbReference type="EMBL" id="CAK1555088.1"/>
    </source>
</evidence>
<name>A0AAV1K327_9NEOP</name>
<keyword evidence="2" id="KW-0732">Signal</keyword>
<evidence type="ECO:0000256" key="1">
    <source>
        <dbReference type="SAM" id="MobiDB-lite"/>
    </source>
</evidence>
<feature type="region of interest" description="Disordered" evidence="1">
    <location>
        <begin position="558"/>
        <end position="583"/>
    </location>
</feature>
<organism evidence="3 4">
    <name type="scientific">Leptosia nina</name>
    <dbReference type="NCBI Taxonomy" id="320188"/>
    <lineage>
        <taxon>Eukaryota</taxon>
        <taxon>Metazoa</taxon>
        <taxon>Ecdysozoa</taxon>
        <taxon>Arthropoda</taxon>
        <taxon>Hexapoda</taxon>
        <taxon>Insecta</taxon>
        <taxon>Pterygota</taxon>
        <taxon>Neoptera</taxon>
        <taxon>Endopterygota</taxon>
        <taxon>Lepidoptera</taxon>
        <taxon>Glossata</taxon>
        <taxon>Ditrysia</taxon>
        <taxon>Papilionoidea</taxon>
        <taxon>Pieridae</taxon>
        <taxon>Pierinae</taxon>
        <taxon>Leptosia</taxon>
    </lineage>
</organism>
<proteinExistence type="predicted"/>
<evidence type="ECO:0000256" key="2">
    <source>
        <dbReference type="SAM" id="SignalP"/>
    </source>
</evidence>